<sequence length="467" mass="52385">MSILPHTSKYTAIMNEDFAAMMAAIVINQTAKKFSIRAEKRTIMGGKPWKWIAYGLFSKRAPAYSTLEYAALNQIDSLTDLDVEAFVAVLNSDHPEEELCGTPAGVVEERNATLKAGASIRWKFSQGQLVVHDRIKPINIASDVRCVRTFSDDGDSEWVYAMIPSLGRCQVQRDDLVFDFSGAIESRPGALKSLALGFNKEEDTYPVTNGVPQFLAAIGSTLKELTLDGPRDELGENVIVRHCPNLHRLSLCGGIIDVQLDFSHYRYDNLPVPELKCNWHDVRALAADLGDLNNPFSKIVPKLRIRLNDKCKRWRQVAGGYNFDKLPGDIKALLGMLTANRHLAYLDVLMLTEDHKYGNGFKKQHRKPIDISAKLPRNVKLAFLSVISARTAPASNKRARRASQATPMVGGLDERVVSKIFSFTGPPQLRRVYFRTTKHYWEPYFDLYGDLDEDDEFDDDEEAGDGN</sequence>
<name>A0ABD3FYI8_9STRA</name>
<comment type="caution">
    <text evidence="1">The sequence shown here is derived from an EMBL/GenBank/DDBJ whole genome shotgun (WGS) entry which is preliminary data.</text>
</comment>
<dbReference type="Proteomes" id="UP001632037">
    <property type="component" value="Unassembled WGS sequence"/>
</dbReference>
<protein>
    <submittedName>
        <fullName evidence="1">Uncharacterized protein</fullName>
    </submittedName>
</protein>
<reference evidence="1 2" key="1">
    <citation type="submission" date="2024-09" db="EMBL/GenBank/DDBJ databases">
        <title>Genome sequencing and assembly of Phytophthora oleae, isolate VK10A, causative agent of rot of olive drupes.</title>
        <authorList>
            <person name="Conti Taguali S."/>
            <person name="Riolo M."/>
            <person name="La Spada F."/>
            <person name="Cacciola S.O."/>
            <person name="Dionisio G."/>
        </authorList>
    </citation>
    <scope>NUCLEOTIDE SEQUENCE [LARGE SCALE GENOMIC DNA]</scope>
    <source>
        <strain evidence="1 2">VK10A</strain>
    </source>
</reference>
<organism evidence="1 2">
    <name type="scientific">Phytophthora oleae</name>
    <dbReference type="NCBI Taxonomy" id="2107226"/>
    <lineage>
        <taxon>Eukaryota</taxon>
        <taxon>Sar</taxon>
        <taxon>Stramenopiles</taxon>
        <taxon>Oomycota</taxon>
        <taxon>Peronosporomycetes</taxon>
        <taxon>Peronosporales</taxon>
        <taxon>Peronosporaceae</taxon>
        <taxon>Phytophthora</taxon>
    </lineage>
</organism>
<proteinExistence type="predicted"/>
<dbReference type="EMBL" id="JBIMZQ010000006">
    <property type="protein sequence ID" value="KAL3670810.1"/>
    <property type="molecule type" value="Genomic_DNA"/>
</dbReference>
<dbReference type="AlphaFoldDB" id="A0ABD3FYI8"/>
<accession>A0ABD3FYI8</accession>
<keyword evidence="2" id="KW-1185">Reference proteome</keyword>
<gene>
    <name evidence="1" type="ORF">V7S43_003996</name>
</gene>
<evidence type="ECO:0000313" key="1">
    <source>
        <dbReference type="EMBL" id="KAL3670810.1"/>
    </source>
</evidence>
<evidence type="ECO:0000313" key="2">
    <source>
        <dbReference type="Proteomes" id="UP001632037"/>
    </source>
</evidence>